<organism evidence="1 2">
    <name type="scientific">Pisum sativum</name>
    <name type="common">Garden pea</name>
    <name type="synonym">Lathyrus oleraceus</name>
    <dbReference type="NCBI Taxonomy" id="3888"/>
    <lineage>
        <taxon>Eukaryota</taxon>
        <taxon>Viridiplantae</taxon>
        <taxon>Streptophyta</taxon>
        <taxon>Embryophyta</taxon>
        <taxon>Tracheophyta</taxon>
        <taxon>Spermatophyta</taxon>
        <taxon>Magnoliopsida</taxon>
        <taxon>eudicotyledons</taxon>
        <taxon>Gunneridae</taxon>
        <taxon>Pentapetalae</taxon>
        <taxon>rosids</taxon>
        <taxon>fabids</taxon>
        <taxon>Fabales</taxon>
        <taxon>Fabaceae</taxon>
        <taxon>Papilionoideae</taxon>
        <taxon>50 kb inversion clade</taxon>
        <taxon>NPAAA clade</taxon>
        <taxon>Hologalegina</taxon>
        <taxon>IRL clade</taxon>
        <taxon>Fabeae</taxon>
        <taxon>Lathyrus</taxon>
    </lineage>
</organism>
<comment type="caution">
    <text evidence="1">The sequence shown here is derived from an EMBL/GenBank/DDBJ whole genome shotgun (WGS) entry which is preliminary data.</text>
</comment>
<dbReference type="Gramene" id="Psat06G0136700-T1">
    <property type="protein sequence ID" value="KAI5394711.1"/>
    <property type="gene ID" value="KIW84_061367"/>
</dbReference>
<name>A0A9D4W5L4_PEA</name>
<protein>
    <submittedName>
        <fullName evidence="1">Uncharacterized protein</fullName>
    </submittedName>
</protein>
<evidence type="ECO:0000313" key="2">
    <source>
        <dbReference type="Proteomes" id="UP001058974"/>
    </source>
</evidence>
<reference evidence="1 2" key="1">
    <citation type="journal article" date="2022" name="Nat. Genet.">
        <title>Improved pea reference genome and pan-genome highlight genomic features and evolutionary characteristics.</title>
        <authorList>
            <person name="Yang T."/>
            <person name="Liu R."/>
            <person name="Luo Y."/>
            <person name="Hu S."/>
            <person name="Wang D."/>
            <person name="Wang C."/>
            <person name="Pandey M.K."/>
            <person name="Ge S."/>
            <person name="Xu Q."/>
            <person name="Li N."/>
            <person name="Li G."/>
            <person name="Huang Y."/>
            <person name="Saxena R.K."/>
            <person name="Ji Y."/>
            <person name="Li M."/>
            <person name="Yan X."/>
            <person name="He Y."/>
            <person name="Liu Y."/>
            <person name="Wang X."/>
            <person name="Xiang C."/>
            <person name="Varshney R.K."/>
            <person name="Ding H."/>
            <person name="Gao S."/>
            <person name="Zong X."/>
        </authorList>
    </citation>
    <scope>NUCLEOTIDE SEQUENCE [LARGE SCALE GENOMIC DNA]</scope>
    <source>
        <strain evidence="1 2">cv. Zhongwan 6</strain>
    </source>
</reference>
<sequence length="108" mass="12036">MSRDIVIDENSVWDCNSSDTIDKPLESYDFDEASSNVEVKDIVDILVEVEAATDMPDIVEVEDCVTSTSQRAQRTRVHPVRLQDYEVIGDDEVTPNGELVYLSLLAGT</sequence>
<dbReference type="Proteomes" id="UP001058974">
    <property type="component" value="Chromosome 6"/>
</dbReference>
<dbReference type="EMBL" id="JAMSHJ010000006">
    <property type="protein sequence ID" value="KAI5394711.1"/>
    <property type="molecule type" value="Genomic_DNA"/>
</dbReference>
<keyword evidence="2" id="KW-1185">Reference proteome</keyword>
<dbReference type="AlphaFoldDB" id="A0A9D4W5L4"/>
<accession>A0A9D4W5L4</accession>
<evidence type="ECO:0000313" key="1">
    <source>
        <dbReference type="EMBL" id="KAI5394711.1"/>
    </source>
</evidence>
<proteinExistence type="predicted"/>
<gene>
    <name evidence="1" type="ORF">KIW84_061367</name>
</gene>